<accession>A0A9D2RCM1</accession>
<evidence type="ECO:0000313" key="1">
    <source>
        <dbReference type="EMBL" id="HJD41157.1"/>
    </source>
</evidence>
<organism evidence="1 2">
    <name type="scientific">Candidatus Blautia stercoripullorum</name>
    <dbReference type="NCBI Taxonomy" id="2838502"/>
    <lineage>
        <taxon>Bacteria</taxon>
        <taxon>Bacillati</taxon>
        <taxon>Bacillota</taxon>
        <taxon>Clostridia</taxon>
        <taxon>Lachnospirales</taxon>
        <taxon>Lachnospiraceae</taxon>
        <taxon>Blautia</taxon>
    </lineage>
</organism>
<dbReference type="Gene3D" id="3.10.310.10">
    <property type="entry name" value="Diaminopimelate Epimerase, Chain A, domain 1"/>
    <property type="match status" value="2"/>
</dbReference>
<dbReference type="InterPro" id="IPR058944">
    <property type="entry name" value="CntK-like"/>
</dbReference>
<protein>
    <recommendedName>
        <fullName evidence="3">Diaminopimelate epimerase</fullName>
    </recommendedName>
</protein>
<evidence type="ECO:0008006" key="3">
    <source>
        <dbReference type="Google" id="ProtNLM"/>
    </source>
</evidence>
<gene>
    <name evidence="1" type="ORF">H9913_14160</name>
</gene>
<dbReference type="SUPFAM" id="SSF54506">
    <property type="entry name" value="Diaminopimelate epimerase-like"/>
    <property type="match status" value="1"/>
</dbReference>
<proteinExistence type="predicted"/>
<dbReference type="AlphaFoldDB" id="A0A9D2RCM1"/>
<dbReference type="Proteomes" id="UP000823850">
    <property type="component" value="Unassembled WGS sequence"/>
</dbReference>
<name>A0A9D2RCM1_9FIRM</name>
<dbReference type="EMBL" id="DWUX01000243">
    <property type="protein sequence ID" value="HJD41157.1"/>
    <property type="molecule type" value="Genomic_DNA"/>
</dbReference>
<evidence type="ECO:0000313" key="2">
    <source>
        <dbReference type="Proteomes" id="UP000823850"/>
    </source>
</evidence>
<sequence length="267" mass="29353">MKIKVRVADPAGNITIFVMTALEKESYPGIARQILERQELGGEQVAFVERTEQGTLRMEMMGGEFCGNASRSFAYLLCQLSGRERQECLVDVSGSPKPLRAVADTVKKTSQVDMPLPKETRLLELGPGEIYDMIVFDGICHIIVPGKPKKGEFVEKLLEKAKAECPCGAWGIMFLEREQLIPAVYVESTDSLIWESSCGSGSMAAAVYLSRSEENGEFTYILKQPGGEIQAAVQKEQGEILRCIMGGPVSISPEIELELENKEVGKI</sequence>
<dbReference type="Pfam" id="PF26317">
    <property type="entry name" value="CntK_N"/>
    <property type="match status" value="1"/>
</dbReference>
<reference evidence="1" key="1">
    <citation type="journal article" date="2021" name="PeerJ">
        <title>Extensive microbial diversity within the chicken gut microbiome revealed by metagenomics and culture.</title>
        <authorList>
            <person name="Gilroy R."/>
            <person name="Ravi A."/>
            <person name="Getino M."/>
            <person name="Pursley I."/>
            <person name="Horton D.L."/>
            <person name="Alikhan N.F."/>
            <person name="Baker D."/>
            <person name="Gharbi K."/>
            <person name="Hall N."/>
            <person name="Watson M."/>
            <person name="Adriaenssens E.M."/>
            <person name="Foster-Nyarko E."/>
            <person name="Jarju S."/>
            <person name="Secka A."/>
            <person name="Antonio M."/>
            <person name="Oren A."/>
            <person name="Chaudhuri R.R."/>
            <person name="La Ragione R."/>
            <person name="Hildebrand F."/>
            <person name="Pallen M.J."/>
        </authorList>
    </citation>
    <scope>NUCLEOTIDE SEQUENCE</scope>
    <source>
        <strain evidence="1">ChiW19-6364</strain>
    </source>
</reference>
<comment type="caution">
    <text evidence="1">The sequence shown here is derived from an EMBL/GenBank/DDBJ whole genome shotgun (WGS) entry which is preliminary data.</text>
</comment>
<reference evidence="1" key="2">
    <citation type="submission" date="2021-04" db="EMBL/GenBank/DDBJ databases">
        <authorList>
            <person name="Gilroy R."/>
        </authorList>
    </citation>
    <scope>NUCLEOTIDE SEQUENCE</scope>
    <source>
        <strain evidence="1">ChiW19-6364</strain>
    </source>
</reference>